<dbReference type="InterPro" id="IPR001647">
    <property type="entry name" value="HTH_TetR"/>
</dbReference>
<dbReference type="Pfam" id="PF00440">
    <property type="entry name" value="TetR_N"/>
    <property type="match status" value="1"/>
</dbReference>
<evidence type="ECO:0000256" key="1">
    <source>
        <dbReference type="ARBA" id="ARBA00023015"/>
    </source>
</evidence>
<keyword evidence="7" id="KW-1185">Reference proteome</keyword>
<comment type="caution">
    <text evidence="6">The sequence shown here is derived from an EMBL/GenBank/DDBJ whole genome shotgun (WGS) entry which is preliminary data.</text>
</comment>
<evidence type="ECO:0000256" key="2">
    <source>
        <dbReference type="ARBA" id="ARBA00023125"/>
    </source>
</evidence>
<keyword evidence="3" id="KW-0804">Transcription</keyword>
<dbReference type="PANTHER" id="PTHR30055">
    <property type="entry name" value="HTH-TYPE TRANSCRIPTIONAL REGULATOR RUTR"/>
    <property type="match status" value="1"/>
</dbReference>
<evidence type="ECO:0000259" key="5">
    <source>
        <dbReference type="PROSITE" id="PS50977"/>
    </source>
</evidence>
<keyword evidence="1" id="KW-0805">Transcription regulation</keyword>
<evidence type="ECO:0000313" key="6">
    <source>
        <dbReference type="EMBL" id="MBU9766713.1"/>
    </source>
</evidence>
<sequence>MAKPSTTRRFARDRVLAAALELFAEHGVSGTSLQMIADRIGVRKGAVYYQFQSKDDIALAVVQPVFDAIEHVTRIAEVLSTSAARQDVAVSGLIEVALQHRPISALFYSDRTIQKLVETHEEFQHTRDRFAALLLGPEPDTAGRVAISMITAGIYASATDPQFADVEEAELRRFLLACSKRCIGT</sequence>
<accession>A0ABS6KSU2</accession>
<feature type="domain" description="HTH tetR-type" evidence="5">
    <location>
        <begin position="9"/>
        <end position="69"/>
    </location>
</feature>
<gene>
    <name evidence="6" type="ORF">FR943_23095</name>
</gene>
<dbReference type="PANTHER" id="PTHR30055:SF234">
    <property type="entry name" value="HTH-TYPE TRANSCRIPTIONAL REGULATOR BETI"/>
    <property type="match status" value="1"/>
</dbReference>
<dbReference type="EMBL" id="VOMB01000024">
    <property type="protein sequence ID" value="MBU9766713.1"/>
    <property type="molecule type" value="Genomic_DNA"/>
</dbReference>
<protein>
    <submittedName>
        <fullName evidence="6">TetR/AcrR family transcriptional regulator</fullName>
    </submittedName>
</protein>
<organism evidence="6 7">
    <name type="scientific">[Mycobacterium] fortunisiensis</name>
    <dbReference type="NCBI Taxonomy" id="2600579"/>
    <lineage>
        <taxon>Bacteria</taxon>
        <taxon>Bacillati</taxon>
        <taxon>Actinomycetota</taxon>
        <taxon>Actinomycetes</taxon>
        <taxon>Mycobacteriales</taxon>
        <taxon>Mycobacteriaceae</taxon>
        <taxon>Mycolicibacterium</taxon>
    </lineage>
</organism>
<dbReference type="InterPro" id="IPR050109">
    <property type="entry name" value="HTH-type_TetR-like_transc_reg"/>
</dbReference>
<dbReference type="PROSITE" id="PS50977">
    <property type="entry name" value="HTH_TETR_2"/>
    <property type="match status" value="1"/>
</dbReference>
<evidence type="ECO:0000256" key="3">
    <source>
        <dbReference type="ARBA" id="ARBA00023163"/>
    </source>
</evidence>
<reference evidence="6 7" key="1">
    <citation type="journal article" date="2021" name="Sci. Rep.">
        <title>Phenotypic and genomic hallmarks of a novel, potentially pathogenic rapidly growing Mycobacterium species related to the Mycobacterium fortuitum complex.</title>
        <authorList>
            <person name="Gharbi R."/>
            <person name="Khanna V."/>
            <person name="Frigui W."/>
            <person name="Mhenni B."/>
            <person name="Brosch R."/>
            <person name="Mardassi H."/>
        </authorList>
    </citation>
    <scope>NUCLEOTIDE SEQUENCE [LARGE SCALE GENOMIC DNA]</scope>
    <source>
        <strain evidence="6 7">TNTM28</strain>
    </source>
</reference>
<feature type="DNA-binding region" description="H-T-H motif" evidence="4">
    <location>
        <begin position="32"/>
        <end position="51"/>
    </location>
</feature>
<keyword evidence="2 4" id="KW-0238">DNA-binding</keyword>
<dbReference type="RefSeq" id="WP_217160572.1">
    <property type="nucleotide sequence ID" value="NZ_VOMB01000024.1"/>
</dbReference>
<proteinExistence type="predicted"/>
<dbReference type="Proteomes" id="UP000812982">
    <property type="component" value="Unassembled WGS sequence"/>
</dbReference>
<evidence type="ECO:0000313" key="7">
    <source>
        <dbReference type="Proteomes" id="UP000812982"/>
    </source>
</evidence>
<name>A0ABS6KSU2_9MYCO</name>
<evidence type="ECO:0000256" key="4">
    <source>
        <dbReference type="PROSITE-ProRule" id="PRU00335"/>
    </source>
</evidence>